<keyword evidence="2" id="KW-1185">Reference proteome</keyword>
<sequence length="652" mass="71027">MPTCRSTTLRPNLAGIYRPRSAQATTRSLVARARNSSARRYASAAAALPKPASKVQPERYSVRTVLHKTEGLLPRVLSVHDDPSKTTSLAFWQDILNQAYVTLNASSARGAARIVVYGTDEYSGVEDLVTALLEEPFATVSHKQVVQNRWKDAEGQSSLVISHAFSPSEDPSILNVPVTWLKQFAVPVELEEFKAAPSTFHAAQRARSLFAADIPIIVINPLTTPIQSVLSNSSLPLRHAGAILVVITSPNLPSGTWKKVTQAFPDTLTTLFVDPPRAIGAIRTLSMDPGSSLSVQRYQDDYTGSRLADLTSILKDKISAASQGDTVRLNEVTVREQVQVSLEACHLVLQNAEKEVGGVVANLLALKDEVAELKVRVGPEILGAEGHEVATEAVARAKNEVEISLNSLTWWKAVTRVDDVGEIVRAAVDKAWCRELEDKLLFHAGRLASSQRSLARSTTELLSHYTSPSPFHSPVLENSLSQLQASSSYHIRPTSLTSPIHQRKAQLVYPTQALHSTAQGIALGAGGSVMSGLGLAWAGWAEHLGILGDLFGTGLQVETAVGAGMLVTALGIRWMVGRWEKAKKKWWKDWDRIGQGLERDLKITLDRTISTQVLVVPSSAADTLEKLAKKRREEIEILKDELVGLQHEVKQS</sequence>
<dbReference type="EMBL" id="MU274934">
    <property type="protein sequence ID" value="KAI0085183.1"/>
    <property type="molecule type" value="Genomic_DNA"/>
</dbReference>
<proteinExistence type="predicted"/>
<evidence type="ECO:0000313" key="2">
    <source>
        <dbReference type="Proteomes" id="UP001055072"/>
    </source>
</evidence>
<accession>A0ACB8TSZ1</accession>
<evidence type="ECO:0000313" key="1">
    <source>
        <dbReference type="EMBL" id="KAI0085183.1"/>
    </source>
</evidence>
<organism evidence="1 2">
    <name type="scientific">Irpex rosettiformis</name>
    <dbReference type="NCBI Taxonomy" id="378272"/>
    <lineage>
        <taxon>Eukaryota</taxon>
        <taxon>Fungi</taxon>
        <taxon>Dikarya</taxon>
        <taxon>Basidiomycota</taxon>
        <taxon>Agaricomycotina</taxon>
        <taxon>Agaricomycetes</taxon>
        <taxon>Polyporales</taxon>
        <taxon>Irpicaceae</taxon>
        <taxon>Irpex</taxon>
    </lineage>
</organism>
<name>A0ACB8TSZ1_9APHY</name>
<reference evidence="1" key="1">
    <citation type="journal article" date="2021" name="Environ. Microbiol.">
        <title>Gene family expansions and transcriptome signatures uncover fungal adaptations to wood decay.</title>
        <authorList>
            <person name="Hage H."/>
            <person name="Miyauchi S."/>
            <person name="Viragh M."/>
            <person name="Drula E."/>
            <person name="Min B."/>
            <person name="Chaduli D."/>
            <person name="Navarro D."/>
            <person name="Favel A."/>
            <person name="Norest M."/>
            <person name="Lesage-Meessen L."/>
            <person name="Balint B."/>
            <person name="Merenyi Z."/>
            <person name="de Eugenio L."/>
            <person name="Morin E."/>
            <person name="Martinez A.T."/>
            <person name="Baldrian P."/>
            <person name="Stursova M."/>
            <person name="Martinez M.J."/>
            <person name="Novotny C."/>
            <person name="Magnuson J.K."/>
            <person name="Spatafora J.W."/>
            <person name="Maurice S."/>
            <person name="Pangilinan J."/>
            <person name="Andreopoulos W."/>
            <person name="LaButti K."/>
            <person name="Hundley H."/>
            <person name="Na H."/>
            <person name="Kuo A."/>
            <person name="Barry K."/>
            <person name="Lipzen A."/>
            <person name="Henrissat B."/>
            <person name="Riley R."/>
            <person name="Ahrendt S."/>
            <person name="Nagy L.G."/>
            <person name="Grigoriev I.V."/>
            <person name="Martin F."/>
            <person name="Rosso M.N."/>
        </authorList>
    </citation>
    <scope>NUCLEOTIDE SEQUENCE</scope>
    <source>
        <strain evidence="1">CBS 384.51</strain>
    </source>
</reference>
<dbReference type="Proteomes" id="UP001055072">
    <property type="component" value="Unassembled WGS sequence"/>
</dbReference>
<gene>
    <name evidence="1" type="ORF">BDY19DRAFT_897157</name>
</gene>
<protein>
    <submittedName>
        <fullName evidence="1">Uncharacterized protein</fullName>
    </submittedName>
</protein>
<comment type="caution">
    <text evidence="1">The sequence shown here is derived from an EMBL/GenBank/DDBJ whole genome shotgun (WGS) entry which is preliminary data.</text>
</comment>